<dbReference type="GO" id="GO:0006559">
    <property type="term" value="P:L-phenylalanine catabolic process"/>
    <property type="evidence" value="ECO:0007669"/>
    <property type="project" value="TreeGrafter"/>
</dbReference>
<dbReference type="InterPro" id="IPR004045">
    <property type="entry name" value="Glutathione_S-Trfase_N"/>
</dbReference>
<dbReference type="SUPFAM" id="SSF52833">
    <property type="entry name" value="Thioredoxin-like"/>
    <property type="match status" value="1"/>
</dbReference>
<dbReference type="GeneID" id="75151008"/>
<dbReference type="InterPro" id="IPR036249">
    <property type="entry name" value="Thioredoxin-like_sf"/>
</dbReference>
<dbReference type="CDD" id="cd03043">
    <property type="entry name" value="GST_N_1"/>
    <property type="match status" value="1"/>
</dbReference>
<dbReference type="GO" id="GO:0004364">
    <property type="term" value="F:glutathione transferase activity"/>
    <property type="evidence" value="ECO:0007669"/>
    <property type="project" value="TreeGrafter"/>
</dbReference>
<gene>
    <name evidence="2" type="ORF">M0D43_06600</name>
</gene>
<dbReference type="Pfam" id="PF13409">
    <property type="entry name" value="GST_N_2"/>
    <property type="match status" value="1"/>
</dbReference>
<evidence type="ECO:0000313" key="3">
    <source>
        <dbReference type="Proteomes" id="UP001058381"/>
    </source>
</evidence>
<proteinExistence type="predicted"/>
<dbReference type="InterPro" id="IPR036282">
    <property type="entry name" value="Glutathione-S-Trfase_C_sf"/>
</dbReference>
<accession>A0A9Q9J5T6</accession>
<dbReference type="PANTHER" id="PTHR42673">
    <property type="entry name" value="MALEYLACETOACETATE ISOMERASE"/>
    <property type="match status" value="1"/>
</dbReference>
<name>A0A9Q9J5T6_9XANT</name>
<dbReference type="GO" id="GO:0016034">
    <property type="term" value="F:maleylacetoacetate isomerase activity"/>
    <property type="evidence" value="ECO:0007669"/>
    <property type="project" value="TreeGrafter"/>
</dbReference>
<dbReference type="FunFam" id="3.40.30.10:FF:000206">
    <property type="entry name" value="Probable glutathione S-transferase"/>
    <property type="match status" value="1"/>
</dbReference>
<dbReference type="CDD" id="cd03194">
    <property type="entry name" value="GST_C_3"/>
    <property type="match status" value="1"/>
</dbReference>
<dbReference type="EMBL" id="CP096142">
    <property type="protein sequence ID" value="UXA66661.1"/>
    <property type="molecule type" value="Genomic_DNA"/>
</dbReference>
<dbReference type="Gene3D" id="3.40.30.10">
    <property type="entry name" value="Glutaredoxin"/>
    <property type="match status" value="1"/>
</dbReference>
<dbReference type="Pfam" id="PF13410">
    <property type="entry name" value="GST_C_2"/>
    <property type="match status" value="1"/>
</dbReference>
<dbReference type="PROSITE" id="PS50404">
    <property type="entry name" value="GST_NTER"/>
    <property type="match status" value="1"/>
</dbReference>
<dbReference type="PANTHER" id="PTHR42673:SF4">
    <property type="entry name" value="MALEYLACETOACETATE ISOMERASE"/>
    <property type="match status" value="1"/>
</dbReference>
<dbReference type="Gene3D" id="1.20.1050.10">
    <property type="match status" value="1"/>
</dbReference>
<organism evidence="2 3">
    <name type="scientific">Xanthomonas prunicola</name>
    <dbReference type="NCBI Taxonomy" id="2053930"/>
    <lineage>
        <taxon>Bacteria</taxon>
        <taxon>Pseudomonadati</taxon>
        <taxon>Pseudomonadota</taxon>
        <taxon>Gammaproteobacteria</taxon>
        <taxon>Lysobacterales</taxon>
        <taxon>Lysobacteraceae</taxon>
        <taxon>Xanthomonas</taxon>
    </lineage>
</organism>
<dbReference type="RefSeq" id="WP_252164012.1">
    <property type="nucleotide sequence ID" value="NZ_CP094827.1"/>
</dbReference>
<reference evidence="2" key="1">
    <citation type="submission" date="2022-04" db="EMBL/GenBank/DDBJ databases">
        <title>Xanthomonas prunicola pv. tritici, a pathogen causing a previously unreported foliar disease of wheat.</title>
        <authorList>
            <person name="Clavijo F."/>
            <person name="Curland R.D."/>
            <person name="Dill-Macky R."/>
            <person name="Pereyra S."/>
            <person name="Roman-Reyna V."/>
            <person name="Siri M.I."/>
        </authorList>
    </citation>
    <scope>NUCLEOTIDE SEQUENCE</scope>
    <source>
        <strain evidence="2">CIX249</strain>
    </source>
</reference>
<dbReference type="Proteomes" id="UP001058381">
    <property type="component" value="Chromosome"/>
</dbReference>
<sequence>MPLPRLVIGDKTLSSWSLRPWLLLRHFQVPFEEIALPLATSEYEVRIAGYSPTRQVPVLWHDALHVWDSLAICEYINERWLDGRGWPADLAMRAQARAASAEMHSGFAALRSQLPMNLARAPGPAQVDAAAERDITRVQALWASLRAEHGHAGPFLCGEFGIVDAMFAPVALRFSSYGVPLFEAAGDYVAALDALPALRDWRNGAERERAERG</sequence>
<dbReference type="SUPFAM" id="SSF47616">
    <property type="entry name" value="GST C-terminal domain-like"/>
    <property type="match status" value="1"/>
</dbReference>
<protein>
    <submittedName>
        <fullName evidence="2">Glutathione S-transferase family protein</fullName>
    </submittedName>
</protein>
<evidence type="ECO:0000313" key="2">
    <source>
        <dbReference type="EMBL" id="UXA66661.1"/>
    </source>
</evidence>
<feature type="domain" description="GST N-terminal" evidence="1">
    <location>
        <begin position="4"/>
        <end position="84"/>
    </location>
</feature>
<dbReference type="AlphaFoldDB" id="A0A9Q9J5T6"/>
<evidence type="ECO:0000259" key="1">
    <source>
        <dbReference type="PROSITE" id="PS50404"/>
    </source>
</evidence>
<dbReference type="GO" id="GO:0006749">
    <property type="term" value="P:glutathione metabolic process"/>
    <property type="evidence" value="ECO:0007669"/>
    <property type="project" value="TreeGrafter"/>
</dbReference>